<gene>
    <name evidence="2" type="ORF">CUROG_05015</name>
</gene>
<keyword evidence="3" id="KW-1185">Reference proteome</keyword>
<evidence type="ECO:0000259" key="1">
    <source>
        <dbReference type="Pfam" id="PF12802"/>
    </source>
</evidence>
<dbReference type="InterPro" id="IPR036388">
    <property type="entry name" value="WH-like_DNA-bd_sf"/>
</dbReference>
<organism evidence="2 3">
    <name type="scientific">Corynebacterium urogenitale</name>
    <dbReference type="NCBI Taxonomy" id="2487892"/>
    <lineage>
        <taxon>Bacteria</taxon>
        <taxon>Bacillati</taxon>
        <taxon>Actinomycetota</taxon>
        <taxon>Actinomycetes</taxon>
        <taxon>Mycobacteriales</taxon>
        <taxon>Corynebacteriaceae</taxon>
        <taxon>Corynebacterium</taxon>
    </lineage>
</organism>
<dbReference type="InterPro" id="IPR036390">
    <property type="entry name" value="WH_DNA-bd_sf"/>
</dbReference>
<protein>
    <submittedName>
        <fullName evidence="2">MarR family protein</fullName>
    </submittedName>
</protein>
<evidence type="ECO:0000313" key="3">
    <source>
        <dbReference type="Proteomes" id="UP000326711"/>
    </source>
</evidence>
<evidence type="ECO:0000313" key="2">
    <source>
        <dbReference type="EMBL" id="QFQ02374.1"/>
    </source>
</evidence>
<dbReference type="InterPro" id="IPR000835">
    <property type="entry name" value="HTH_MarR-typ"/>
</dbReference>
<dbReference type="Gene3D" id="1.10.10.10">
    <property type="entry name" value="Winged helix-like DNA-binding domain superfamily/Winged helix DNA-binding domain"/>
    <property type="match status" value="1"/>
</dbReference>
<dbReference type="OrthoDB" id="3375207at2"/>
<proteinExistence type="predicted"/>
<dbReference type="Pfam" id="PF12802">
    <property type="entry name" value="MarR_2"/>
    <property type="match status" value="1"/>
</dbReference>
<dbReference type="GO" id="GO:0003700">
    <property type="term" value="F:DNA-binding transcription factor activity"/>
    <property type="evidence" value="ECO:0007669"/>
    <property type="project" value="InterPro"/>
</dbReference>
<dbReference type="AlphaFoldDB" id="A0A5J6Z5W4"/>
<accession>A0A5J6Z5W4</accession>
<feature type="domain" description="HTH marR-type" evidence="1">
    <location>
        <begin position="26"/>
        <end position="78"/>
    </location>
</feature>
<dbReference type="CDD" id="cd00090">
    <property type="entry name" value="HTH_ARSR"/>
    <property type="match status" value="1"/>
</dbReference>
<name>A0A5J6Z5W4_9CORY</name>
<dbReference type="InterPro" id="IPR011991">
    <property type="entry name" value="ArsR-like_HTH"/>
</dbReference>
<reference evidence="3" key="1">
    <citation type="submission" date="2019-10" db="EMBL/GenBank/DDBJ databases">
        <title>Complete genome sequence of Corynebacterium urogenitalis DSM 108747, isolated from the genital tract of a cow.</title>
        <authorList>
            <person name="Ruckert C."/>
            <person name="Ballas P."/>
            <person name="Wagener K."/>
            <person name="Drillich M."/>
            <person name="Kaempfer P."/>
            <person name="Busse H.-J."/>
            <person name="Ehling-Schulz M."/>
        </authorList>
    </citation>
    <scope>NUCLEOTIDE SEQUENCE [LARGE SCALE GENOMIC DNA]</scope>
    <source>
        <strain evidence="3">LMM 1652</strain>
    </source>
</reference>
<dbReference type="KEGG" id="cuo:CUROG_05015"/>
<dbReference type="SUPFAM" id="SSF46785">
    <property type="entry name" value="Winged helix' DNA-binding domain"/>
    <property type="match status" value="1"/>
</dbReference>
<dbReference type="EMBL" id="CP045032">
    <property type="protein sequence ID" value="QFQ02374.1"/>
    <property type="molecule type" value="Genomic_DNA"/>
</dbReference>
<dbReference type="Proteomes" id="UP000326711">
    <property type="component" value="Chromosome"/>
</dbReference>
<sequence length="248" mass="26905">MCWANPYQHEKQRGKEVSTQVSDHDTRHRILLHVLRHGPVSATDISEEFGLSAAGVRRHLDNIVADGHAEIVSVPRSGQRGRPAKMFRLTDAGRSQFGHDYDTLALLALRALRQAGGEEAVEDFAAQRIHDLLGDIDDDEQGSTTFAHSSEDDDKVIAKARAIADALTEKGYAATVGNAAGGVQICRHHCPIQDVAQEFPELCAAEHRVVAELLGQHTQPLATIADGNGICTTHIPLTTIHPSPKKES</sequence>